<dbReference type="InterPro" id="IPR012106">
    <property type="entry name" value="Phage_Mu_Gp1"/>
</dbReference>
<evidence type="ECO:0008006" key="3">
    <source>
        <dbReference type="Google" id="ProtNLM"/>
    </source>
</evidence>
<dbReference type="STRING" id="1220583.GOACH_09_00020"/>
<dbReference type="Pfam" id="PF10123">
    <property type="entry name" value="Mu-like_Pro"/>
    <property type="match status" value="1"/>
</dbReference>
<organism evidence="1 2">
    <name type="scientific">Gordonia aichiensis NBRC 108223</name>
    <dbReference type="NCBI Taxonomy" id="1220583"/>
    <lineage>
        <taxon>Bacteria</taxon>
        <taxon>Bacillati</taxon>
        <taxon>Actinomycetota</taxon>
        <taxon>Actinomycetes</taxon>
        <taxon>Mycobacteriales</taxon>
        <taxon>Gordoniaceae</taxon>
        <taxon>Gordonia</taxon>
    </lineage>
</organism>
<name>L7KMW7_9ACTN</name>
<proteinExistence type="predicted"/>
<keyword evidence="2" id="KW-1185">Reference proteome</keyword>
<comment type="caution">
    <text evidence="1">The sequence shown here is derived from an EMBL/GenBank/DDBJ whole genome shotgun (WGS) entry which is preliminary data.</text>
</comment>
<evidence type="ECO:0000313" key="1">
    <source>
        <dbReference type="EMBL" id="GAC49023.1"/>
    </source>
</evidence>
<reference evidence="1 2" key="1">
    <citation type="submission" date="2012-12" db="EMBL/GenBank/DDBJ databases">
        <title>Whole genome shotgun sequence of Gordonia aichiensis NBRC 108223.</title>
        <authorList>
            <person name="Isaki-Nakamura S."/>
            <person name="Hosoyama A."/>
            <person name="Tsuchikane K."/>
            <person name="Ando Y."/>
            <person name="Baba S."/>
            <person name="Ohji S."/>
            <person name="Hamada M."/>
            <person name="Tamura T."/>
            <person name="Yamazoe A."/>
            <person name="Yamazaki S."/>
            <person name="Fujita N."/>
        </authorList>
    </citation>
    <scope>NUCLEOTIDE SEQUENCE [LARGE SCALE GENOMIC DNA]</scope>
    <source>
        <strain evidence="1 2">NBRC 108223</strain>
    </source>
</reference>
<dbReference type="EMBL" id="BANR01000009">
    <property type="protein sequence ID" value="GAC49023.1"/>
    <property type="molecule type" value="Genomic_DNA"/>
</dbReference>
<dbReference type="eggNOG" id="COG0740">
    <property type="taxonomic scope" value="Bacteria"/>
</dbReference>
<dbReference type="RefSeq" id="WP_005174814.1">
    <property type="nucleotide sequence ID" value="NZ_BANR01000009.1"/>
</dbReference>
<dbReference type="OrthoDB" id="9806592at2"/>
<dbReference type="Proteomes" id="UP000010988">
    <property type="component" value="Unassembled WGS sequence"/>
</dbReference>
<dbReference type="AlphaFoldDB" id="L7KMW7"/>
<evidence type="ECO:0000313" key="2">
    <source>
        <dbReference type="Proteomes" id="UP000010988"/>
    </source>
</evidence>
<gene>
    <name evidence="1" type="ORF">GOACH_09_00020</name>
</gene>
<accession>L7KMW7</accession>
<protein>
    <recommendedName>
        <fullName evidence="3">Mu-like prophage I protein</fullName>
    </recommendedName>
</protein>
<sequence>MALTFTDDQTSQLFELLGLPADTDPTDADAILAVIDDLAKQAANTGDSKDTKPSAVAAAAKRIGMEVIDSDSLAALRTEAAEGRQVKAAAAKAKIDGQVNDAIRAGKITPARRDHWVTLISADPGMADVLASVPDETAVPRTEIGHSADTDDLTDAATWFR</sequence>